<evidence type="ECO:0000313" key="1">
    <source>
        <dbReference type="EMBL" id="QDI92868.1"/>
    </source>
</evidence>
<protein>
    <submittedName>
        <fullName evidence="1">DUF2642 domain-containing protein</fullName>
    </submittedName>
</protein>
<sequence length="111" mass="12051">MANNEQSASIRLVNQLADLNTSLLELRLSRGGSANMTGRLTDKFFPPEPETPATLRQLLSTLVGDQIQVTTPFGEVAGTLISVEDDYIVMVDDTGAQVLVRIDAIEFVSEL</sequence>
<reference evidence="2" key="1">
    <citation type="submission" date="2019-01" db="EMBL/GenBank/DDBJ databases">
        <title>Genomic analysis of Salicibibacter sp. NKC3-5.</title>
        <authorList>
            <person name="Oh Y.J."/>
        </authorList>
    </citation>
    <scope>NUCLEOTIDE SEQUENCE [LARGE SCALE GENOMIC DNA]</scope>
    <source>
        <strain evidence="2">NKC3-5</strain>
    </source>
</reference>
<name>A0A514LM05_9BACI</name>
<gene>
    <name evidence="1" type="ORF">EPH95_18235</name>
</gene>
<organism evidence="1 2">
    <name type="scientific">Salicibibacter halophilus</name>
    <dbReference type="NCBI Taxonomy" id="2502791"/>
    <lineage>
        <taxon>Bacteria</taxon>
        <taxon>Bacillati</taxon>
        <taxon>Bacillota</taxon>
        <taxon>Bacilli</taxon>
        <taxon>Bacillales</taxon>
        <taxon>Bacillaceae</taxon>
        <taxon>Salicibibacter</taxon>
    </lineage>
</organism>
<dbReference type="Proteomes" id="UP000319756">
    <property type="component" value="Chromosome"/>
</dbReference>
<dbReference type="AlphaFoldDB" id="A0A514LM05"/>
<dbReference type="InterPro" id="IPR020139">
    <property type="entry name" value="DUF2642"/>
</dbReference>
<dbReference type="KEGG" id="sale:EPH95_18235"/>
<proteinExistence type="predicted"/>
<dbReference type="EMBL" id="CP035485">
    <property type="protein sequence ID" value="QDI92868.1"/>
    <property type="molecule type" value="Genomic_DNA"/>
</dbReference>
<evidence type="ECO:0000313" key="2">
    <source>
        <dbReference type="Proteomes" id="UP000319756"/>
    </source>
</evidence>
<dbReference type="Pfam" id="PF10842">
    <property type="entry name" value="DUF2642"/>
    <property type="match status" value="1"/>
</dbReference>
<keyword evidence="2" id="KW-1185">Reference proteome</keyword>
<accession>A0A514LM05</accession>